<keyword evidence="6" id="KW-0862">Zinc</keyword>
<keyword evidence="5 10" id="KW-0378">Hydrolase</keyword>
<dbReference type="Proteomes" id="UP001580928">
    <property type="component" value="Unassembled WGS sequence"/>
</dbReference>
<comment type="similarity">
    <text evidence="2">Belongs to the peptidase M20B family.</text>
</comment>
<dbReference type="NCBIfam" id="TIGR01882">
    <property type="entry name" value="peptidase-T"/>
    <property type="match status" value="1"/>
</dbReference>
<keyword evidence="7" id="KW-0482">Metalloprotease</keyword>
<keyword evidence="11" id="KW-1185">Reference proteome</keyword>
<evidence type="ECO:0000313" key="10">
    <source>
        <dbReference type="EMBL" id="MFB5945786.1"/>
    </source>
</evidence>
<dbReference type="Gene3D" id="3.30.70.360">
    <property type="match status" value="1"/>
</dbReference>
<dbReference type="PROSITE" id="PS00759">
    <property type="entry name" value="ARGE_DAPE_CPG2_2"/>
    <property type="match status" value="1"/>
</dbReference>
<dbReference type="InterPro" id="IPR036264">
    <property type="entry name" value="Bact_exopeptidase_dim_dom"/>
</dbReference>
<dbReference type="InterPro" id="IPR002933">
    <property type="entry name" value="Peptidase_M20"/>
</dbReference>
<dbReference type="NCBIfam" id="NF009920">
    <property type="entry name" value="PRK13381.1"/>
    <property type="match status" value="1"/>
</dbReference>
<comment type="caution">
    <text evidence="10">The sequence shown here is derived from an EMBL/GenBank/DDBJ whole genome shotgun (WGS) entry which is preliminary data.</text>
</comment>
<evidence type="ECO:0000256" key="6">
    <source>
        <dbReference type="ARBA" id="ARBA00022833"/>
    </source>
</evidence>
<proteinExistence type="inferred from homology"/>
<dbReference type="Gene3D" id="3.40.630.10">
    <property type="entry name" value="Zn peptidases"/>
    <property type="match status" value="1"/>
</dbReference>
<keyword evidence="4" id="KW-0479">Metal-binding</keyword>
<evidence type="ECO:0000256" key="7">
    <source>
        <dbReference type="ARBA" id="ARBA00023049"/>
    </source>
</evidence>
<sequence>MTLQIQPNEFQVTEKFTQYVQIDTQSDANSKSFPSTEKQKDLGRLLVQQLLEYGIDDAYMDEHGYVFATLASNTTKKVPVICFCAHMDTSPDCSGKNVKPLIHYNYQGEDIVLPDDKTQILTQKDHPDLAKQLGNDIITASGTTLLGADNKAGVAEIMDAVRLLLKHPEIKHGDIRILFTPDEEVGRGVEKLDMSKLGADFGYTVDGETLGSIENETFSADGARITIQGNSIHPGFAKGKMINALKVASELIAKLPKDRLSPETTEGKEGFIHPVSMSGTVEQATIDFIIRDFDDKLLQQHVEELKNIAQSVIDQFPTCTYDIEVKQQYRNMKNILKDYPEVTDIGIEAMERLNIQPILRSIRGGTDGSRLSFMGLPCPNIFAGEHAFHGKQEWVSIQDMQKAVLTIMMIAKIWEEKSN</sequence>
<dbReference type="InterPro" id="IPR010161">
    <property type="entry name" value="Peptidase_M20B"/>
</dbReference>
<keyword evidence="10" id="KW-0031">Aminopeptidase</keyword>
<dbReference type="CDD" id="cd03892">
    <property type="entry name" value="M20_peptT"/>
    <property type="match status" value="1"/>
</dbReference>
<dbReference type="PANTHER" id="PTHR42994:SF1">
    <property type="entry name" value="PEPTIDASE T"/>
    <property type="match status" value="1"/>
</dbReference>
<dbReference type="RefSeq" id="WP_375557319.1">
    <property type="nucleotide sequence ID" value="NZ_JBBVGT010000002.1"/>
</dbReference>
<evidence type="ECO:0000256" key="4">
    <source>
        <dbReference type="ARBA" id="ARBA00022723"/>
    </source>
</evidence>
<name>A0ABV5CE69_9SPHI</name>
<dbReference type="InterPro" id="IPR011650">
    <property type="entry name" value="Peptidase_M20_dimer"/>
</dbReference>
<evidence type="ECO:0000256" key="1">
    <source>
        <dbReference type="ARBA" id="ARBA00001947"/>
    </source>
</evidence>
<dbReference type="Pfam" id="PF07687">
    <property type="entry name" value="M20_dimer"/>
    <property type="match status" value="1"/>
</dbReference>
<dbReference type="GO" id="GO:0045148">
    <property type="term" value="F:tripeptide aminopeptidase activity"/>
    <property type="evidence" value="ECO:0007669"/>
    <property type="project" value="UniProtKB-EC"/>
</dbReference>
<dbReference type="NCBIfam" id="NF003976">
    <property type="entry name" value="PRK05469.1"/>
    <property type="match status" value="1"/>
</dbReference>
<evidence type="ECO:0000256" key="2">
    <source>
        <dbReference type="ARBA" id="ARBA00009692"/>
    </source>
</evidence>
<evidence type="ECO:0000256" key="8">
    <source>
        <dbReference type="NCBIfam" id="TIGR01882"/>
    </source>
</evidence>
<dbReference type="SUPFAM" id="SSF53187">
    <property type="entry name" value="Zn-dependent exopeptidases"/>
    <property type="match status" value="1"/>
</dbReference>
<dbReference type="Pfam" id="PF01546">
    <property type="entry name" value="Peptidase_M20"/>
    <property type="match status" value="1"/>
</dbReference>
<dbReference type="SUPFAM" id="SSF55031">
    <property type="entry name" value="Bacterial exopeptidase dimerisation domain"/>
    <property type="match status" value="1"/>
</dbReference>
<comment type="cofactor">
    <cofactor evidence="1">
        <name>Zn(2+)</name>
        <dbReference type="ChEBI" id="CHEBI:29105"/>
    </cofactor>
</comment>
<evidence type="ECO:0000259" key="9">
    <source>
        <dbReference type="Pfam" id="PF07687"/>
    </source>
</evidence>
<dbReference type="EMBL" id="JBBVGT010000002">
    <property type="protein sequence ID" value="MFB5945786.1"/>
    <property type="molecule type" value="Genomic_DNA"/>
</dbReference>
<dbReference type="PIRSF" id="PIRSF037215">
    <property type="entry name" value="Peptidase_M20B"/>
    <property type="match status" value="1"/>
</dbReference>
<evidence type="ECO:0000256" key="3">
    <source>
        <dbReference type="ARBA" id="ARBA00022670"/>
    </source>
</evidence>
<feature type="domain" description="Peptidase M20 dimerisation" evidence="9">
    <location>
        <begin position="216"/>
        <end position="311"/>
    </location>
</feature>
<protein>
    <recommendedName>
        <fullName evidence="8">Peptidase T</fullName>
        <ecNumber evidence="8">3.4.11.4</ecNumber>
    </recommendedName>
</protein>
<dbReference type="PANTHER" id="PTHR42994">
    <property type="entry name" value="PEPTIDASE T"/>
    <property type="match status" value="1"/>
</dbReference>
<reference evidence="10 11" key="1">
    <citation type="submission" date="2024-04" db="EMBL/GenBank/DDBJ databases">
        <title>Albibacterium profundi sp. nov., isolated from sediment of the Challenger Deep of Mariana Trench.</title>
        <authorList>
            <person name="Wang Y."/>
        </authorList>
    </citation>
    <scope>NUCLEOTIDE SEQUENCE [LARGE SCALE GENOMIC DNA]</scope>
    <source>
        <strain evidence="10 11">RHL897</strain>
    </source>
</reference>
<organism evidence="10 11">
    <name type="scientific">Albibacterium profundi</name>
    <dbReference type="NCBI Taxonomy" id="3134906"/>
    <lineage>
        <taxon>Bacteria</taxon>
        <taxon>Pseudomonadati</taxon>
        <taxon>Bacteroidota</taxon>
        <taxon>Sphingobacteriia</taxon>
        <taxon>Sphingobacteriales</taxon>
        <taxon>Sphingobacteriaceae</taxon>
        <taxon>Albibacterium</taxon>
    </lineage>
</organism>
<accession>A0ABV5CE69</accession>
<dbReference type="InterPro" id="IPR001261">
    <property type="entry name" value="ArgE/DapE_CS"/>
</dbReference>
<dbReference type="EC" id="3.4.11.4" evidence="8"/>
<keyword evidence="3" id="KW-0645">Protease</keyword>
<evidence type="ECO:0000313" key="11">
    <source>
        <dbReference type="Proteomes" id="UP001580928"/>
    </source>
</evidence>
<gene>
    <name evidence="10" type="primary">pepT</name>
    <name evidence="10" type="ORF">WKR92_08060</name>
</gene>
<evidence type="ECO:0000256" key="5">
    <source>
        <dbReference type="ARBA" id="ARBA00022801"/>
    </source>
</evidence>